<keyword evidence="2" id="KW-1185">Reference proteome</keyword>
<organism evidence="3">
    <name type="scientific">Thelazia callipaeda</name>
    <name type="common">Oriental eyeworm</name>
    <name type="synonym">Parasitic nematode</name>
    <dbReference type="NCBI Taxonomy" id="103827"/>
    <lineage>
        <taxon>Eukaryota</taxon>
        <taxon>Metazoa</taxon>
        <taxon>Ecdysozoa</taxon>
        <taxon>Nematoda</taxon>
        <taxon>Chromadorea</taxon>
        <taxon>Rhabditida</taxon>
        <taxon>Spirurina</taxon>
        <taxon>Spiruromorpha</taxon>
        <taxon>Thelazioidea</taxon>
        <taxon>Thelaziidae</taxon>
        <taxon>Thelazia</taxon>
    </lineage>
</organism>
<accession>A0A0N5CJB2</accession>
<dbReference type="AlphaFoldDB" id="A0A0N5CJB2"/>
<dbReference type="Proteomes" id="UP000276776">
    <property type="component" value="Unassembled WGS sequence"/>
</dbReference>
<name>A0A0N5CJB2_THECL</name>
<protein>
    <submittedName>
        <fullName evidence="3">HMG box domain-containing protein</fullName>
    </submittedName>
</protein>
<reference evidence="3" key="1">
    <citation type="submission" date="2017-02" db="UniProtKB">
        <authorList>
            <consortium name="WormBaseParasite"/>
        </authorList>
    </citation>
    <scope>IDENTIFICATION</scope>
</reference>
<evidence type="ECO:0000313" key="2">
    <source>
        <dbReference type="Proteomes" id="UP000276776"/>
    </source>
</evidence>
<sequence length="223" mass="25108">MQVNGHPAFTGEQANKALKAYKERKKARQKAREEEACYVEYRKAEILAKFKPRVFPKRRKGAMGFGERKAHYLSIRPKPMYATWLGRRRNVIEANSIQLFLSLHFLTDNFQPRAGPSPMAIAASVDMTDHSALPEFSRLSGRDYDKSVDFLGKKSSSKDLQLSAIDKRSHLLKTSTDFECEASQIKAGIFGTNADCPLINGIPFWLVELPQQVSPLTSLITTS</sequence>
<evidence type="ECO:0000313" key="3">
    <source>
        <dbReference type="WBParaSite" id="TCLT_0000011101-mRNA-1"/>
    </source>
</evidence>
<reference evidence="1 2" key="2">
    <citation type="submission" date="2018-11" db="EMBL/GenBank/DDBJ databases">
        <authorList>
            <consortium name="Pathogen Informatics"/>
        </authorList>
    </citation>
    <scope>NUCLEOTIDE SEQUENCE [LARGE SCALE GENOMIC DNA]</scope>
</reference>
<evidence type="ECO:0000313" key="1">
    <source>
        <dbReference type="EMBL" id="VDM94946.1"/>
    </source>
</evidence>
<dbReference type="EMBL" id="UYYF01000007">
    <property type="protein sequence ID" value="VDM94946.1"/>
    <property type="molecule type" value="Genomic_DNA"/>
</dbReference>
<proteinExistence type="predicted"/>
<gene>
    <name evidence="1" type="ORF">TCLT_LOCUS112</name>
</gene>
<dbReference type="WBParaSite" id="TCLT_0000011101-mRNA-1">
    <property type="protein sequence ID" value="TCLT_0000011101-mRNA-1"/>
    <property type="gene ID" value="TCLT_0000011101"/>
</dbReference>
<dbReference type="OrthoDB" id="5824153at2759"/>